<evidence type="ECO:0000256" key="4">
    <source>
        <dbReference type="ARBA" id="ARBA00023128"/>
    </source>
</evidence>
<keyword evidence="8" id="KW-1185">Reference proteome</keyword>
<evidence type="ECO:0000256" key="2">
    <source>
        <dbReference type="ARBA" id="ARBA00010835"/>
    </source>
</evidence>
<dbReference type="EMBL" id="GL379951">
    <property type="protein sequence ID" value="EGT37867.1"/>
    <property type="molecule type" value="Genomic_DNA"/>
</dbReference>
<dbReference type="AlphaFoldDB" id="G0NUI3"/>
<organism evidence="8">
    <name type="scientific">Caenorhabditis brenneri</name>
    <name type="common">Nematode worm</name>
    <dbReference type="NCBI Taxonomy" id="135651"/>
    <lineage>
        <taxon>Eukaryota</taxon>
        <taxon>Metazoa</taxon>
        <taxon>Ecdysozoa</taxon>
        <taxon>Nematoda</taxon>
        <taxon>Chromadorea</taxon>
        <taxon>Rhabditida</taxon>
        <taxon>Rhabditina</taxon>
        <taxon>Rhabditomorpha</taxon>
        <taxon>Rhabditoidea</taxon>
        <taxon>Rhabditidae</taxon>
        <taxon>Peloderinae</taxon>
        <taxon>Caenorhabditis</taxon>
    </lineage>
</organism>
<keyword evidence="4" id="KW-0496">Mitochondrion</keyword>
<dbReference type="STRING" id="135651.G0NUI3"/>
<dbReference type="GO" id="GO:0003747">
    <property type="term" value="F:translation release factor activity"/>
    <property type="evidence" value="ECO:0007669"/>
    <property type="project" value="InterPro"/>
</dbReference>
<dbReference type="InParanoid" id="G0NUI3"/>
<dbReference type="Pfam" id="PF00472">
    <property type="entry name" value="RF-1"/>
    <property type="match status" value="1"/>
</dbReference>
<proteinExistence type="inferred from homology"/>
<dbReference type="InterPro" id="IPR052405">
    <property type="entry name" value="Mito_Transl_Release_Factor"/>
</dbReference>
<dbReference type="InterPro" id="IPR045853">
    <property type="entry name" value="Pep_chain_release_fac_I_sf"/>
</dbReference>
<feature type="coiled-coil region" evidence="5">
    <location>
        <begin position="164"/>
        <end position="323"/>
    </location>
</feature>
<dbReference type="SUPFAM" id="SSF75620">
    <property type="entry name" value="Release factor"/>
    <property type="match status" value="1"/>
</dbReference>
<dbReference type="OrthoDB" id="277888at2759"/>
<sequence length="421" mass="48886">MILKWAMFRRMMATPKQKLKNYKFPEVRKEDCEQKYISGWGPGGQKVNTAQNAVQLTHIPTGTVVKVHESRLLPKNIDIAFERMKFVLDRQINGENCYEEQLKMKTQLPVSSDIPLIAFSSQSLTQSLYQPVKSPISILSKFFGSPQIQDTKTRTRTELSLCDKAQYEALIEQLNLKLKAQSVEIESLKKALVSETKKSRDLLRKEKESQKALESQIEKLNVKLKIKEKELQNAKSESELSLKVESLKREVKNLSSTVKEDKNRNQKLKAINRELQENHEEVLMRSEQLEEEIKEIRASAEVEKETNKKLKALNRELSNWNQKYLYEAEELRRKILQDSGFLEESHQFQKKIATILMNLESENMELRQQLKRIEKKVEVGQRKLESAEIESSKNESSDGVIKFKKVKWAEPRGTCFKGSKV</sequence>
<protein>
    <recommendedName>
        <fullName evidence="6">Prokaryotic-type class I peptide chain release factors domain-containing protein</fullName>
    </recommendedName>
</protein>
<evidence type="ECO:0000313" key="7">
    <source>
        <dbReference type="EMBL" id="EGT37867.1"/>
    </source>
</evidence>
<accession>G0NUI3</accession>
<comment type="subcellular location">
    <subcellularLocation>
        <location evidence="1">Mitochondrion</location>
    </subcellularLocation>
</comment>
<dbReference type="InterPro" id="IPR000352">
    <property type="entry name" value="Pep_chain_release_fac_I"/>
</dbReference>
<dbReference type="eggNOG" id="KOG2726">
    <property type="taxonomic scope" value="Eukaryota"/>
</dbReference>
<keyword evidence="5" id="KW-0175">Coiled coil</keyword>
<dbReference type="GO" id="GO:0005739">
    <property type="term" value="C:mitochondrion"/>
    <property type="evidence" value="ECO:0007669"/>
    <property type="project" value="UniProtKB-SubCell"/>
</dbReference>
<reference evidence="8" key="1">
    <citation type="submission" date="2011-07" db="EMBL/GenBank/DDBJ databases">
        <authorList>
            <consortium name="Caenorhabditis brenneri Sequencing and Analysis Consortium"/>
            <person name="Wilson R.K."/>
        </authorList>
    </citation>
    <scope>NUCLEOTIDE SEQUENCE [LARGE SCALE GENOMIC DNA]</scope>
    <source>
        <strain evidence="8">PB2801</strain>
    </source>
</reference>
<evidence type="ECO:0000259" key="6">
    <source>
        <dbReference type="Pfam" id="PF00472"/>
    </source>
</evidence>
<name>G0NUI3_CAEBE</name>
<comment type="similarity">
    <text evidence="2">Belongs to the prokaryotic/mitochondrial release factor family.</text>
</comment>
<evidence type="ECO:0000256" key="3">
    <source>
        <dbReference type="ARBA" id="ARBA00022946"/>
    </source>
</evidence>
<dbReference type="HOGENOM" id="CLU_053920_0_0_1"/>
<dbReference type="Proteomes" id="UP000008068">
    <property type="component" value="Unassembled WGS sequence"/>
</dbReference>
<evidence type="ECO:0000256" key="1">
    <source>
        <dbReference type="ARBA" id="ARBA00004173"/>
    </source>
</evidence>
<dbReference type="PANTHER" id="PTHR46203">
    <property type="entry name" value="PROBABLE PEPTIDE CHAIN RELEASE FACTOR C12ORF65"/>
    <property type="match status" value="1"/>
</dbReference>
<evidence type="ECO:0000313" key="8">
    <source>
        <dbReference type="Proteomes" id="UP000008068"/>
    </source>
</evidence>
<gene>
    <name evidence="7" type="ORF">CAEBREN_16253</name>
</gene>
<dbReference type="Gene3D" id="3.30.160.20">
    <property type="match status" value="1"/>
</dbReference>
<keyword evidence="3" id="KW-0809">Transit peptide</keyword>
<evidence type="ECO:0000256" key="5">
    <source>
        <dbReference type="SAM" id="Coils"/>
    </source>
</evidence>
<feature type="coiled-coil region" evidence="5">
    <location>
        <begin position="356"/>
        <end position="390"/>
    </location>
</feature>
<feature type="domain" description="Prokaryotic-type class I peptide chain release factors" evidence="6">
    <location>
        <begin position="26"/>
        <end position="103"/>
    </location>
</feature>
<dbReference type="PANTHER" id="PTHR46203:SF1">
    <property type="entry name" value="MITOCHONDRIAL TRANSLATION RELEASE FACTOR IN RESCUE"/>
    <property type="match status" value="1"/>
</dbReference>